<keyword evidence="3" id="KW-1185">Reference proteome</keyword>
<dbReference type="InterPro" id="IPR011335">
    <property type="entry name" value="Restrct_endonuc-II-like"/>
</dbReference>
<reference evidence="2" key="1">
    <citation type="submission" date="2020-10" db="EMBL/GenBank/DDBJ databases">
        <authorList>
            <person name="Castelo-Branco R."/>
            <person name="Eusebio N."/>
            <person name="Adriana R."/>
            <person name="Vieira A."/>
            <person name="Brugerolle De Fraissinette N."/>
            <person name="Rezende De Castro R."/>
            <person name="Schneider M.P."/>
            <person name="Vasconcelos V."/>
            <person name="Leao P.N."/>
        </authorList>
    </citation>
    <scope>NUCLEOTIDE SEQUENCE</scope>
    <source>
        <strain evidence="2">LEGE 11480</strain>
    </source>
</reference>
<organism evidence="2 3">
    <name type="scientific">Romeriopsis navalis LEGE 11480</name>
    <dbReference type="NCBI Taxonomy" id="2777977"/>
    <lineage>
        <taxon>Bacteria</taxon>
        <taxon>Bacillati</taxon>
        <taxon>Cyanobacteriota</taxon>
        <taxon>Cyanophyceae</taxon>
        <taxon>Leptolyngbyales</taxon>
        <taxon>Leptolyngbyaceae</taxon>
        <taxon>Romeriopsis</taxon>
        <taxon>Romeriopsis navalis</taxon>
    </lineage>
</organism>
<name>A0A928Z399_9CYAN</name>
<dbReference type="EMBL" id="JADEXQ010000011">
    <property type="protein sequence ID" value="MBE9029105.1"/>
    <property type="molecule type" value="Genomic_DNA"/>
</dbReference>
<keyword evidence="2" id="KW-0255">Endonuclease</keyword>
<evidence type="ECO:0000259" key="1">
    <source>
        <dbReference type="Pfam" id="PF05685"/>
    </source>
</evidence>
<dbReference type="SUPFAM" id="SSF52980">
    <property type="entry name" value="Restriction endonuclease-like"/>
    <property type="match status" value="1"/>
</dbReference>
<dbReference type="InterPro" id="IPR008538">
    <property type="entry name" value="Uma2"/>
</dbReference>
<gene>
    <name evidence="2" type="ORF">IQ266_04930</name>
</gene>
<proteinExistence type="predicted"/>
<comment type="caution">
    <text evidence="2">The sequence shown here is derived from an EMBL/GenBank/DDBJ whole genome shotgun (WGS) entry which is preliminary data.</text>
</comment>
<keyword evidence="2" id="KW-0540">Nuclease</keyword>
<dbReference type="InterPro" id="IPR012296">
    <property type="entry name" value="Nuclease_put_TT1808"/>
</dbReference>
<evidence type="ECO:0000313" key="2">
    <source>
        <dbReference type="EMBL" id="MBE9029105.1"/>
    </source>
</evidence>
<dbReference type="PANTHER" id="PTHR34107">
    <property type="entry name" value="SLL0198 PROTEIN-RELATED"/>
    <property type="match status" value="1"/>
</dbReference>
<accession>A0A928Z399</accession>
<dbReference type="Gene3D" id="3.90.1570.10">
    <property type="entry name" value="tt1808, chain A"/>
    <property type="match status" value="1"/>
</dbReference>
<feature type="domain" description="Putative restriction endonuclease" evidence="1">
    <location>
        <begin position="13"/>
        <end position="195"/>
    </location>
</feature>
<dbReference type="Pfam" id="PF05685">
    <property type="entry name" value="Uma2"/>
    <property type="match status" value="1"/>
</dbReference>
<dbReference type="PANTHER" id="PTHR34107:SF2">
    <property type="entry name" value="SLL0888 PROTEIN"/>
    <property type="match status" value="1"/>
</dbReference>
<dbReference type="GO" id="GO:0004519">
    <property type="term" value="F:endonuclease activity"/>
    <property type="evidence" value="ECO:0007669"/>
    <property type="project" value="UniProtKB-KW"/>
</dbReference>
<protein>
    <submittedName>
        <fullName evidence="2">Uma2 family endonuclease</fullName>
    </submittedName>
</protein>
<dbReference type="AlphaFoldDB" id="A0A928Z399"/>
<evidence type="ECO:0000313" key="3">
    <source>
        <dbReference type="Proteomes" id="UP000625316"/>
    </source>
</evidence>
<keyword evidence="2" id="KW-0378">Hydrolase</keyword>
<sequence length="205" mass="23520">MSQDCQKKPWTFESFLAQHGDDDRYELIDGQLFDLEPTGPHEEVAAFVARKINVQIDILDLPFFIPQRCLIKPQSDLTGFRPDLVVLDRTELVNELRWHREPVITSGRSIQFVVEVVRSNWQNDYARKIEDYAALGIAEYWIVDYAALVGIRFIGKPKQPTLTICKLVDDRYEEVQLRGSEQITSPIFPGLNLTAEQVLQSATVI</sequence>
<dbReference type="Proteomes" id="UP000625316">
    <property type="component" value="Unassembled WGS sequence"/>
</dbReference>
<dbReference type="RefSeq" id="WP_264323924.1">
    <property type="nucleotide sequence ID" value="NZ_JADEXQ010000011.1"/>
</dbReference>
<dbReference type="CDD" id="cd06260">
    <property type="entry name" value="DUF820-like"/>
    <property type="match status" value="1"/>
</dbReference>